<dbReference type="Gene3D" id="2.30.30.40">
    <property type="entry name" value="SH3 Domains"/>
    <property type="match status" value="2"/>
</dbReference>
<evidence type="ECO:0000256" key="1">
    <source>
        <dbReference type="ARBA" id="ARBA00022443"/>
    </source>
</evidence>
<feature type="domain" description="SH3" evidence="4">
    <location>
        <begin position="193"/>
        <end position="252"/>
    </location>
</feature>
<dbReference type="InterPro" id="IPR050384">
    <property type="entry name" value="Endophilin_SH3RF"/>
</dbReference>
<evidence type="ECO:0000259" key="4">
    <source>
        <dbReference type="PROSITE" id="PS50002"/>
    </source>
</evidence>
<dbReference type="PRINTS" id="PR00452">
    <property type="entry name" value="SH3DOMAIN"/>
</dbReference>
<feature type="compositionally biased region" description="Basic residues" evidence="3">
    <location>
        <begin position="1"/>
        <end position="19"/>
    </location>
</feature>
<dbReference type="EMBL" id="GALX01005851">
    <property type="protein sequence ID" value="JAB62615.1"/>
    <property type="molecule type" value="Transcribed_RNA"/>
</dbReference>
<dbReference type="SMART" id="SM00326">
    <property type="entry name" value="SH3"/>
    <property type="match status" value="2"/>
</dbReference>
<feature type="compositionally biased region" description="Polar residues" evidence="3">
    <location>
        <begin position="33"/>
        <end position="42"/>
    </location>
</feature>
<gene>
    <name evidence="5" type="primary">YKA7</name>
</gene>
<evidence type="ECO:0000256" key="3">
    <source>
        <dbReference type="SAM" id="MobiDB-lite"/>
    </source>
</evidence>
<dbReference type="InterPro" id="IPR036028">
    <property type="entry name" value="SH3-like_dom_sf"/>
</dbReference>
<evidence type="ECO:0000313" key="5">
    <source>
        <dbReference type="EMBL" id="JAB62615.1"/>
    </source>
</evidence>
<feature type="compositionally biased region" description="Pro residues" evidence="3">
    <location>
        <begin position="171"/>
        <end position="187"/>
    </location>
</feature>
<feature type="domain" description="SH3" evidence="4">
    <location>
        <begin position="255"/>
        <end position="314"/>
    </location>
</feature>
<protein>
    <recommendedName>
        <fullName evidence="4">SH3 domain-containing protein</fullName>
    </recommendedName>
</protein>
<dbReference type="Pfam" id="PF00018">
    <property type="entry name" value="SH3_1"/>
    <property type="match status" value="2"/>
</dbReference>
<dbReference type="SUPFAM" id="SSF50044">
    <property type="entry name" value="SH3-domain"/>
    <property type="match status" value="2"/>
</dbReference>
<organism evidence="5">
    <name type="scientific">Anoplophora glabripennis</name>
    <name type="common">Asian longhorn beetle</name>
    <name type="synonym">Anoplophora nobilis</name>
    <dbReference type="NCBI Taxonomy" id="217634"/>
    <lineage>
        <taxon>Eukaryota</taxon>
        <taxon>Metazoa</taxon>
        <taxon>Ecdysozoa</taxon>
        <taxon>Arthropoda</taxon>
        <taxon>Hexapoda</taxon>
        <taxon>Insecta</taxon>
        <taxon>Pterygota</taxon>
        <taxon>Neoptera</taxon>
        <taxon>Endopterygota</taxon>
        <taxon>Coleoptera</taxon>
        <taxon>Polyphaga</taxon>
        <taxon>Cucujiformia</taxon>
        <taxon>Chrysomeloidea</taxon>
        <taxon>Cerambycidae</taxon>
        <taxon>Lamiinae</taxon>
        <taxon>Lamiini</taxon>
        <taxon>Anoplophora</taxon>
    </lineage>
</organism>
<dbReference type="AlphaFoldDB" id="V5FY66"/>
<feature type="region of interest" description="Disordered" evidence="3">
    <location>
        <begin position="157"/>
        <end position="192"/>
    </location>
</feature>
<feature type="compositionally biased region" description="Low complexity" evidence="3">
    <location>
        <begin position="65"/>
        <end position="75"/>
    </location>
</feature>
<feature type="region of interest" description="Disordered" evidence="3">
    <location>
        <begin position="1"/>
        <end position="75"/>
    </location>
</feature>
<proteinExistence type="predicted"/>
<dbReference type="PANTHER" id="PTHR14167:SF116">
    <property type="entry name" value="CAP, ISOFORM AC"/>
    <property type="match status" value="1"/>
</dbReference>
<accession>V5FY66</accession>
<dbReference type="PRINTS" id="PR00499">
    <property type="entry name" value="P67PHOX"/>
</dbReference>
<dbReference type="InterPro" id="IPR001452">
    <property type="entry name" value="SH3_domain"/>
</dbReference>
<name>V5FY66_ANOGL</name>
<dbReference type="CDD" id="cd00174">
    <property type="entry name" value="SH3"/>
    <property type="match status" value="2"/>
</dbReference>
<keyword evidence="1 2" id="KW-0728">SH3 domain</keyword>
<dbReference type="PANTHER" id="PTHR14167">
    <property type="entry name" value="SH3 DOMAIN-CONTAINING"/>
    <property type="match status" value="1"/>
</dbReference>
<sequence length="315" mass="34866">MSFVTHKSKIGLKSKKKPPPRPPPPNFAKYKSKSSFNLNQPLESLIEWSPPRSPTVDRTHTFGGSVSSSFSSSTSSLASSKKSFEYDVPVTNNLWPINTNGNYQNHPKPTLQQAVQYGKPNVSAPVPKQASIPKQSNVSKVNVPTIFGPTIIRAQVPKIKPSERKQNNSDPPSPVLPMPSVPPPSPPKEASDVDVPFGIALYDYQATDPRDLSFQVNDVVILLRRINSEWLYGKVLDKEGMFPANFIDIQVPLSEDANTVMALYEFNPQMAGDLALKPGQLVKVLRRINNDWLYGECNGQTGQFPSNFVDRIPNI</sequence>
<dbReference type="PROSITE" id="PS50002">
    <property type="entry name" value="SH3"/>
    <property type="match status" value="2"/>
</dbReference>
<reference evidence="5" key="1">
    <citation type="submission" date="2013-07" db="EMBL/GenBank/DDBJ databases">
        <title>Midgut Transcriptome Profiling of Anoplphora glabripennis, a Lignocellulose Degrading, Wood-Boring Cerambycid.</title>
        <authorList>
            <person name="Scully E.D."/>
            <person name="Hoover K."/>
            <person name="Carlson J.E."/>
            <person name="Tien M."/>
            <person name="Geib S.M."/>
        </authorList>
    </citation>
    <scope>NUCLEOTIDE SEQUENCE</scope>
</reference>
<evidence type="ECO:0000256" key="2">
    <source>
        <dbReference type="PROSITE-ProRule" id="PRU00192"/>
    </source>
</evidence>